<feature type="compositionally biased region" description="Polar residues" evidence="1">
    <location>
        <begin position="181"/>
        <end position="203"/>
    </location>
</feature>
<evidence type="ECO:0000313" key="3">
    <source>
        <dbReference type="Proteomes" id="UP001500604"/>
    </source>
</evidence>
<evidence type="ECO:0000313" key="2">
    <source>
        <dbReference type="EMBL" id="GAA4650543.1"/>
    </source>
</evidence>
<keyword evidence="3" id="KW-1185">Reference proteome</keyword>
<sequence length="676" mass="73640">MFSDGRHDNGVNDWSVDARVFDCHDDVTADITCLSEDAKDDWECEPKTVFSSQGNIDAVSSVSSSDDVLLYDDDLKKPKLLSIDESDDKTTGDPSHSGLSQASAVMSFQPVPLSEDDAISGEKEGLVVSSSRTSIEWPVQTHDSKVSQHVDSSKDSRMPKQRESEETVCIADRVDAKAVDSSATDVSSPASGGQTASPSSLDTSAVLPPSAQDDGKIIAERDGDRFDAMLGSLDRRYDLDVCQSARPRLSPPHAAEELTVDESVQVQGKQPVRVHSLDDSMDNTEKSVLGFFMPKAIYEDKDEGVRRFIKALNRCLEVDLPITSLSSGQVVDSSALIICPIIMSSRESSNVSAAINKAKLSDAQLKKTIFFLVYPVAPHMNDPACYFVKSTNPELVKTLRAGMAVIRIRIGITGSGDIYDCNYNRKNISDFTKILDDFDAHNSDKTKSCAISTVTEYSASETVEASASPRDRAYSREGSTTQTVAVSSRLDKSGEALKEELTLMAVPSSSEPAALLKKTVPTIRIPNAICSDARYPEVIGQLINKTCPDNPVIRNISSFDTSTVILFPVIIESRAGSNICGAIDKIEAEGFAEHMRNKTILVCLHHIAPHIKSFKKQADIPTEAALKNEKDPQMIIAGTLKHSCKGVVDIVFWNKELRDSDENKAAFETMKRLLAN</sequence>
<comment type="caution">
    <text evidence="2">The sequence shown here is derived from an EMBL/GenBank/DDBJ whole genome shotgun (WGS) entry which is preliminary data.</text>
</comment>
<evidence type="ECO:0000256" key="1">
    <source>
        <dbReference type="SAM" id="MobiDB-lite"/>
    </source>
</evidence>
<protein>
    <submittedName>
        <fullName evidence="2">Uncharacterized protein</fullName>
    </submittedName>
</protein>
<dbReference type="EMBL" id="BAABFL010000404">
    <property type="protein sequence ID" value="GAA4650543.1"/>
    <property type="molecule type" value="Genomic_DNA"/>
</dbReference>
<organism evidence="2 3">
    <name type="scientific">Kistimonas scapharcae</name>
    <dbReference type="NCBI Taxonomy" id="1036133"/>
    <lineage>
        <taxon>Bacteria</taxon>
        <taxon>Pseudomonadati</taxon>
        <taxon>Pseudomonadota</taxon>
        <taxon>Gammaproteobacteria</taxon>
        <taxon>Oceanospirillales</taxon>
        <taxon>Endozoicomonadaceae</taxon>
        <taxon>Kistimonas</taxon>
    </lineage>
</organism>
<feature type="region of interest" description="Disordered" evidence="1">
    <location>
        <begin position="138"/>
        <end position="217"/>
    </location>
</feature>
<accession>A0ABP8V522</accession>
<dbReference type="Proteomes" id="UP001500604">
    <property type="component" value="Unassembled WGS sequence"/>
</dbReference>
<proteinExistence type="predicted"/>
<name>A0ABP8V522_9GAMM</name>
<reference evidence="3" key="1">
    <citation type="journal article" date="2019" name="Int. J. Syst. Evol. Microbiol.">
        <title>The Global Catalogue of Microorganisms (GCM) 10K type strain sequencing project: providing services to taxonomists for standard genome sequencing and annotation.</title>
        <authorList>
            <consortium name="The Broad Institute Genomics Platform"/>
            <consortium name="The Broad Institute Genome Sequencing Center for Infectious Disease"/>
            <person name="Wu L."/>
            <person name="Ma J."/>
        </authorList>
    </citation>
    <scope>NUCLEOTIDE SEQUENCE [LARGE SCALE GENOMIC DNA]</scope>
    <source>
        <strain evidence="3">JCM 17805</strain>
    </source>
</reference>
<gene>
    <name evidence="2" type="ORF">GCM10023116_28260</name>
</gene>
<feature type="compositionally biased region" description="Basic and acidic residues" evidence="1">
    <location>
        <begin position="142"/>
        <end position="165"/>
    </location>
</feature>